<feature type="region of interest" description="Disordered" evidence="1">
    <location>
        <begin position="99"/>
        <end position="125"/>
    </location>
</feature>
<organism evidence="2 3">
    <name type="scientific">Nezara viridula</name>
    <name type="common">Southern green stink bug</name>
    <name type="synonym">Cimex viridulus</name>
    <dbReference type="NCBI Taxonomy" id="85310"/>
    <lineage>
        <taxon>Eukaryota</taxon>
        <taxon>Metazoa</taxon>
        <taxon>Ecdysozoa</taxon>
        <taxon>Arthropoda</taxon>
        <taxon>Hexapoda</taxon>
        <taxon>Insecta</taxon>
        <taxon>Pterygota</taxon>
        <taxon>Neoptera</taxon>
        <taxon>Paraneoptera</taxon>
        <taxon>Hemiptera</taxon>
        <taxon>Heteroptera</taxon>
        <taxon>Panheteroptera</taxon>
        <taxon>Pentatomomorpha</taxon>
        <taxon>Pentatomoidea</taxon>
        <taxon>Pentatomidae</taxon>
        <taxon>Pentatominae</taxon>
        <taxon>Nezara</taxon>
    </lineage>
</organism>
<feature type="region of interest" description="Disordered" evidence="1">
    <location>
        <begin position="144"/>
        <end position="166"/>
    </location>
</feature>
<evidence type="ECO:0000313" key="3">
    <source>
        <dbReference type="Proteomes" id="UP001152798"/>
    </source>
</evidence>
<feature type="compositionally biased region" description="Basic and acidic residues" evidence="1">
    <location>
        <begin position="144"/>
        <end position="158"/>
    </location>
</feature>
<gene>
    <name evidence="2" type="ORF">NEZAVI_LOCUS5609</name>
</gene>
<feature type="compositionally biased region" description="Basic and acidic residues" evidence="1">
    <location>
        <begin position="99"/>
        <end position="110"/>
    </location>
</feature>
<name>A0A9P0H4Q6_NEZVI</name>
<protein>
    <submittedName>
        <fullName evidence="2">Uncharacterized protein</fullName>
    </submittedName>
</protein>
<dbReference type="Proteomes" id="UP001152798">
    <property type="component" value="Chromosome 3"/>
</dbReference>
<evidence type="ECO:0000256" key="1">
    <source>
        <dbReference type="SAM" id="MobiDB-lite"/>
    </source>
</evidence>
<evidence type="ECO:0000313" key="2">
    <source>
        <dbReference type="EMBL" id="CAH1395310.1"/>
    </source>
</evidence>
<reference evidence="2" key="1">
    <citation type="submission" date="2022-01" db="EMBL/GenBank/DDBJ databases">
        <authorList>
            <person name="King R."/>
        </authorList>
    </citation>
    <scope>NUCLEOTIDE SEQUENCE</scope>
</reference>
<accession>A0A9P0H4Q6</accession>
<dbReference type="OrthoDB" id="6617452at2759"/>
<dbReference type="AlphaFoldDB" id="A0A9P0H4Q6"/>
<dbReference type="EMBL" id="OV725079">
    <property type="protein sequence ID" value="CAH1395310.1"/>
    <property type="molecule type" value="Genomic_DNA"/>
</dbReference>
<sequence>MYTAARPPTPALCIEVDQSDVESLNDDVEDAKEEELEITECSKQSCNTGRIMVGRWGRSKLSRRSSDPPEVIVNQARLHTRPHKPPIQFQASSCKRTKLKEPKKVDKKIQNELSKPVDDEEVESDDGRLIASKVLPIMAMLLQRNEREESDEEKKKSEIQQNTTIHLQPKLSVQCIQLLPSEPVTSRRH</sequence>
<proteinExistence type="predicted"/>
<keyword evidence="3" id="KW-1185">Reference proteome</keyword>